<dbReference type="EMBL" id="RYFI01000012">
    <property type="protein sequence ID" value="RXF72779.1"/>
    <property type="molecule type" value="Genomic_DNA"/>
</dbReference>
<dbReference type="AlphaFoldDB" id="A0A4Q0MIC2"/>
<keyword evidence="1" id="KW-0812">Transmembrane</keyword>
<name>A0A4Q0MIC2_9HYPH</name>
<feature type="transmembrane region" description="Helical" evidence="1">
    <location>
        <begin position="77"/>
        <end position="96"/>
    </location>
</feature>
<dbReference type="Pfam" id="PF06496">
    <property type="entry name" value="DUF1097"/>
    <property type="match status" value="1"/>
</dbReference>
<feature type="transmembrane region" description="Helical" evidence="1">
    <location>
        <begin position="52"/>
        <end position="70"/>
    </location>
</feature>
<feature type="transmembrane region" description="Helical" evidence="1">
    <location>
        <begin position="136"/>
        <end position="159"/>
    </location>
</feature>
<evidence type="ECO:0000256" key="1">
    <source>
        <dbReference type="SAM" id="Phobius"/>
    </source>
</evidence>
<keyword evidence="1" id="KW-1133">Transmembrane helix</keyword>
<organism evidence="2 3">
    <name type="scientific">Hansschlegelia zhihuaiae</name>
    <dbReference type="NCBI Taxonomy" id="405005"/>
    <lineage>
        <taxon>Bacteria</taxon>
        <taxon>Pseudomonadati</taxon>
        <taxon>Pseudomonadota</taxon>
        <taxon>Alphaproteobacteria</taxon>
        <taxon>Hyphomicrobiales</taxon>
        <taxon>Methylopilaceae</taxon>
        <taxon>Hansschlegelia</taxon>
    </lineage>
</organism>
<dbReference type="Proteomes" id="UP000289708">
    <property type="component" value="Unassembled WGS sequence"/>
</dbReference>
<dbReference type="RefSeq" id="WP_128777940.1">
    <property type="nucleotide sequence ID" value="NZ_RYFI01000012.1"/>
</dbReference>
<protein>
    <submittedName>
        <fullName evidence="2">DUF1097 domain-containing protein</fullName>
    </submittedName>
</protein>
<dbReference type="InterPro" id="IPR009476">
    <property type="entry name" value="DUF1097"/>
</dbReference>
<evidence type="ECO:0000313" key="2">
    <source>
        <dbReference type="EMBL" id="RXF72779.1"/>
    </source>
</evidence>
<evidence type="ECO:0000313" key="3">
    <source>
        <dbReference type="Proteomes" id="UP000289708"/>
    </source>
</evidence>
<dbReference type="OrthoDB" id="7861714at2"/>
<keyword evidence="1" id="KW-0472">Membrane</keyword>
<reference evidence="2 3" key="1">
    <citation type="submission" date="2018-12" db="EMBL/GenBank/DDBJ databases">
        <title>bacterium Hansschlegelia zhihuaiae S113.</title>
        <authorList>
            <person name="He J."/>
        </authorList>
    </citation>
    <scope>NUCLEOTIDE SEQUENCE [LARGE SCALE GENOMIC DNA]</scope>
    <source>
        <strain evidence="2 3">S 113</strain>
    </source>
</reference>
<sequence>MIIPLAISVGLLGGVCTWLFLATDAFLIWAAFAAWACFYHSGGDAAAFRTTIVSNLFGVFIAWAAGLVLATVAPGPALGATIVAASIAIYILAAYIPAFSSIPAVTYGYACTFSFLTQNADAFTPAVMLSASGRNALLIVPFSMIIGACFAYASALLAAKIHQFAPKGTAGAS</sequence>
<accession>A0A4Q0MIC2</accession>
<gene>
    <name evidence="2" type="ORF">EK403_13130</name>
</gene>
<comment type="caution">
    <text evidence="2">The sequence shown here is derived from an EMBL/GenBank/DDBJ whole genome shotgun (WGS) entry which is preliminary data.</text>
</comment>
<proteinExistence type="predicted"/>
<keyword evidence="3" id="KW-1185">Reference proteome</keyword>